<feature type="region of interest" description="Disordered" evidence="1">
    <location>
        <begin position="1"/>
        <end position="103"/>
    </location>
</feature>
<dbReference type="Gene3D" id="3.40.50.410">
    <property type="entry name" value="von Willebrand factor, type A domain"/>
    <property type="match status" value="1"/>
</dbReference>
<dbReference type="Proteomes" id="UP001396898">
    <property type="component" value="Unassembled WGS sequence"/>
</dbReference>
<feature type="domain" description="VWFA" evidence="2">
    <location>
        <begin position="120"/>
        <end position="327"/>
    </location>
</feature>
<organism evidence="3 4">
    <name type="scientific">Apiospora marii</name>
    <dbReference type="NCBI Taxonomy" id="335849"/>
    <lineage>
        <taxon>Eukaryota</taxon>
        <taxon>Fungi</taxon>
        <taxon>Dikarya</taxon>
        <taxon>Ascomycota</taxon>
        <taxon>Pezizomycotina</taxon>
        <taxon>Sordariomycetes</taxon>
        <taxon>Xylariomycetidae</taxon>
        <taxon>Amphisphaeriales</taxon>
        <taxon>Apiosporaceae</taxon>
        <taxon>Apiospora</taxon>
    </lineage>
</organism>
<dbReference type="PROSITE" id="PS50234">
    <property type="entry name" value="VWFA"/>
    <property type="match status" value="1"/>
</dbReference>
<feature type="compositionally biased region" description="Polar residues" evidence="1">
    <location>
        <begin position="76"/>
        <end position="95"/>
    </location>
</feature>
<protein>
    <recommendedName>
        <fullName evidence="2">VWFA domain-containing protein</fullName>
    </recommendedName>
</protein>
<dbReference type="InterPro" id="IPR036465">
    <property type="entry name" value="vWFA_dom_sf"/>
</dbReference>
<gene>
    <name evidence="3" type="ORF">PG991_015189</name>
</gene>
<evidence type="ECO:0000313" key="3">
    <source>
        <dbReference type="EMBL" id="KAK7998710.1"/>
    </source>
</evidence>
<dbReference type="PANTHER" id="PTHR34706">
    <property type="entry name" value="SLR1338 PROTEIN"/>
    <property type="match status" value="1"/>
</dbReference>
<dbReference type="Pfam" id="PF00092">
    <property type="entry name" value="VWA"/>
    <property type="match status" value="1"/>
</dbReference>
<keyword evidence="4" id="KW-1185">Reference proteome</keyword>
<reference evidence="3 4" key="1">
    <citation type="submission" date="2023-01" db="EMBL/GenBank/DDBJ databases">
        <title>Analysis of 21 Apiospora genomes using comparative genomics revels a genus with tremendous synthesis potential of carbohydrate active enzymes and secondary metabolites.</title>
        <authorList>
            <person name="Sorensen T."/>
        </authorList>
    </citation>
    <scope>NUCLEOTIDE SEQUENCE [LARGE SCALE GENOMIC DNA]</scope>
    <source>
        <strain evidence="3 4">CBS 20057</strain>
    </source>
</reference>
<comment type="caution">
    <text evidence="3">The sequence shown here is derived from an EMBL/GenBank/DDBJ whole genome shotgun (WGS) entry which is preliminary data.</text>
</comment>
<evidence type="ECO:0000259" key="2">
    <source>
        <dbReference type="PROSITE" id="PS50234"/>
    </source>
</evidence>
<name>A0ABR1R3D8_9PEZI</name>
<dbReference type="EMBL" id="JAQQWI010000021">
    <property type="protein sequence ID" value="KAK7998710.1"/>
    <property type="molecule type" value="Genomic_DNA"/>
</dbReference>
<evidence type="ECO:0000313" key="4">
    <source>
        <dbReference type="Proteomes" id="UP001396898"/>
    </source>
</evidence>
<dbReference type="SMART" id="SM00327">
    <property type="entry name" value="VWA"/>
    <property type="match status" value="1"/>
</dbReference>
<evidence type="ECO:0000256" key="1">
    <source>
        <dbReference type="SAM" id="MobiDB-lite"/>
    </source>
</evidence>
<dbReference type="PANTHER" id="PTHR34706:SF1">
    <property type="entry name" value="VWFA DOMAIN-CONTAINING PROTEIN"/>
    <property type="match status" value="1"/>
</dbReference>
<feature type="compositionally biased region" description="Low complexity" evidence="1">
    <location>
        <begin position="1"/>
        <end position="67"/>
    </location>
</feature>
<dbReference type="InterPro" id="IPR002035">
    <property type="entry name" value="VWF_A"/>
</dbReference>
<proteinExistence type="predicted"/>
<accession>A0ABR1R3D8</accession>
<dbReference type="SUPFAM" id="SSF53300">
    <property type="entry name" value="vWA-like"/>
    <property type="match status" value="1"/>
</dbReference>
<sequence length="347" mass="37634">MDPSISSKRSSRFSLSRLNPFSNKESVSTQSSKGSSFSLSRSLSRKSTNQPQQLSQPTQQPVTTTPSGADPPPAYTETNVTSSGASTRNQTTSRTGAYPAPSAANISTKDDEFAFLSSFDTVFLIDDSGSMSGSSWGEVRRVLKEIVPTCVEHDSDGIDVYFLNHKSGELLDKASGKAGSGYRGITSANRVTELFRDVSPNGGTPTGSRLGQIIDSYMRRYRKVVDETEDIYAMKPINVIVITDGASGDDVESPIVRVARELDELRAPVYQVGIQFFQVGGYVEAAKALKALDDDLPNRGVRDIVDTCYFQAGSRGTLTSQKLLKVVLGAVDKRIDKSDTRTAERRV</sequence>